<dbReference type="EMBL" id="JBFAKC010000010">
    <property type="protein sequence ID" value="MEV0710380.1"/>
    <property type="molecule type" value="Genomic_DNA"/>
</dbReference>
<sequence length="114" mass="11865">MAGVLSVDIDVLGKAVQALRSAEQVLTEAMTAMSADRHTDIGTKELNAAADSFQTRWKYGIERIGQSAEATAEGMSKCLEAYLATDSAFAAALEQATASIDGAGTQQPNVQGQA</sequence>
<evidence type="ECO:0008006" key="3">
    <source>
        <dbReference type="Google" id="ProtNLM"/>
    </source>
</evidence>
<dbReference type="RefSeq" id="WP_357786243.1">
    <property type="nucleotide sequence ID" value="NZ_JBFAKC010000010.1"/>
</dbReference>
<reference evidence="1 2" key="1">
    <citation type="submission" date="2024-06" db="EMBL/GenBank/DDBJ databases">
        <title>The Natural Products Discovery Center: Release of the First 8490 Sequenced Strains for Exploring Actinobacteria Biosynthetic Diversity.</title>
        <authorList>
            <person name="Kalkreuter E."/>
            <person name="Kautsar S.A."/>
            <person name="Yang D."/>
            <person name="Bader C.D."/>
            <person name="Teijaro C.N."/>
            <person name="Fluegel L."/>
            <person name="Davis C.M."/>
            <person name="Simpson J.R."/>
            <person name="Lauterbach L."/>
            <person name="Steele A.D."/>
            <person name="Gui C."/>
            <person name="Meng S."/>
            <person name="Li G."/>
            <person name="Viehrig K."/>
            <person name="Ye F."/>
            <person name="Su P."/>
            <person name="Kiefer A.F."/>
            <person name="Nichols A."/>
            <person name="Cepeda A.J."/>
            <person name="Yan W."/>
            <person name="Fan B."/>
            <person name="Jiang Y."/>
            <person name="Adhikari A."/>
            <person name="Zheng C.-J."/>
            <person name="Schuster L."/>
            <person name="Cowan T.M."/>
            <person name="Smanski M.J."/>
            <person name="Chevrette M.G."/>
            <person name="De Carvalho L.P.S."/>
            <person name="Shen B."/>
        </authorList>
    </citation>
    <scope>NUCLEOTIDE SEQUENCE [LARGE SCALE GENOMIC DNA]</scope>
    <source>
        <strain evidence="1 2">NPDC050403</strain>
    </source>
</reference>
<accession>A0ABV3FY74</accession>
<name>A0ABV3FY74_9NOCA</name>
<dbReference type="Proteomes" id="UP001551695">
    <property type="component" value="Unassembled WGS sequence"/>
</dbReference>
<comment type="caution">
    <text evidence="1">The sequence shown here is derived from an EMBL/GenBank/DDBJ whole genome shotgun (WGS) entry which is preliminary data.</text>
</comment>
<evidence type="ECO:0000313" key="1">
    <source>
        <dbReference type="EMBL" id="MEV0710380.1"/>
    </source>
</evidence>
<organism evidence="1 2">
    <name type="scientific">Nocardia aurea</name>
    <dbReference type="NCBI Taxonomy" id="2144174"/>
    <lineage>
        <taxon>Bacteria</taxon>
        <taxon>Bacillati</taxon>
        <taxon>Actinomycetota</taxon>
        <taxon>Actinomycetes</taxon>
        <taxon>Mycobacteriales</taxon>
        <taxon>Nocardiaceae</taxon>
        <taxon>Nocardia</taxon>
    </lineage>
</organism>
<evidence type="ECO:0000313" key="2">
    <source>
        <dbReference type="Proteomes" id="UP001551695"/>
    </source>
</evidence>
<protein>
    <recommendedName>
        <fullName evidence="3">Excreted virulence factor EspC (Type VII ESX diderm)</fullName>
    </recommendedName>
</protein>
<keyword evidence="2" id="KW-1185">Reference proteome</keyword>
<gene>
    <name evidence="1" type="ORF">AB0I48_22700</name>
</gene>
<proteinExistence type="predicted"/>